<comment type="subcellular location">
    <subcellularLocation>
        <location evidence="2">Cytoplasm</location>
    </subcellularLocation>
</comment>
<dbReference type="SUPFAM" id="SSF52402">
    <property type="entry name" value="Adenine nucleotide alpha hydrolases-like"/>
    <property type="match status" value="1"/>
</dbReference>
<dbReference type="InterPro" id="IPR006015">
    <property type="entry name" value="Universal_stress_UspA"/>
</dbReference>
<evidence type="ECO:0000313" key="5">
    <source>
        <dbReference type="Proteomes" id="UP000743899"/>
    </source>
</evidence>
<organism evidence="4 5">
    <name type="scientific">Pallidibacillus pasinlerensis</name>
    <dbReference type="NCBI Taxonomy" id="2703818"/>
    <lineage>
        <taxon>Bacteria</taxon>
        <taxon>Bacillati</taxon>
        <taxon>Bacillota</taxon>
        <taxon>Bacilli</taxon>
        <taxon>Bacillales</taxon>
        <taxon>Bacillaceae</taxon>
        <taxon>Pallidibacillus</taxon>
    </lineage>
</organism>
<evidence type="ECO:0000313" key="4">
    <source>
        <dbReference type="EMBL" id="NCU17017.1"/>
    </source>
</evidence>
<protein>
    <recommendedName>
        <fullName evidence="2">Universal stress protein</fullName>
    </recommendedName>
</protein>
<dbReference type="InterPro" id="IPR014729">
    <property type="entry name" value="Rossmann-like_a/b/a_fold"/>
</dbReference>
<dbReference type="Proteomes" id="UP000743899">
    <property type="component" value="Unassembled WGS sequence"/>
</dbReference>
<evidence type="ECO:0000259" key="3">
    <source>
        <dbReference type="Pfam" id="PF00582"/>
    </source>
</evidence>
<comment type="similarity">
    <text evidence="1 2">Belongs to the universal stress protein A family.</text>
</comment>
<dbReference type="PRINTS" id="PR01438">
    <property type="entry name" value="UNVRSLSTRESS"/>
</dbReference>
<sequence>MATYKNIVVAVDGSKEAEYALKEAIEIAKQNDATLFLTHIIDLRTFSTINAYDQAIIEKADKYAEEMLEGYKNDAINAGVKEVHIVIDYGSPKGKIPKDIAQKFNADLIVCGATGLNAVERFLIGSVSEHIVRYAKCDVLVVRTPKDGK</sequence>
<evidence type="ECO:0000256" key="1">
    <source>
        <dbReference type="ARBA" id="ARBA00008791"/>
    </source>
</evidence>
<name>A0ABX0A783_9BACI</name>
<accession>A0ABX0A783</accession>
<dbReference type="EMBL" id="JAACYS010000012">
    <property type="protein sequence ID" value="NCU17017.1"/>
    <property type="molecule type" value="Genomic_DNA"/>
</dbReference>
<dbReference type="RefSeq" id="WP_161919854.1">
    <property type="nucleotide sequence ID" value="NZ_JAACYS010000012.1"/>
</dbReference>
<dbReference type="Gene3D" id="3.40.50.620">
    <property type="entry name" value="HUPs"/>
    <property type="match status" value="1"/>
</dbReference>
<proteinExistence type="inferred from homology"/>
<gene>
    <name evidence="4" type="ORF">GW534_04415</name>
</gene>
<dbReference type="PIRSF" id="PIRSF006276">
    <property type="entry name" value="UspA"/>
    <property type="match status" value="1"/>
</dbReference>
<dbReference type="CDD" id="cd00293">
    <property type="entry name" value="USP-like"/>
    <property type="match status" value="1"/>
</dbReference>
<dbReference type="PANTHER" id="PTHR46268">
    <property type="entry name" value="STRESS RESPONSE PROTEIN NHAX"/>
    <property type="match status" value="1"/>
</dbReference>
<dbReference type="Pfam" id="PF00582">
    <property type="entry name" value="Usp"/>
    <property type="match status" value="1"/>
</dbReference>
<keyword evidence="5" id="KW-1185">Reference proteome</keyword>
<reference evidence="4 5" key="1">
    <citation type="submission" date="2020-01" db="EMBL/GenBank/DDBJ databases">
        <title>A novel Bacillus sp. from Pasinler.</title>
        <authorList>
            <person name="Adiguzel A."/>
            <person name="Ay H."/>
            <person name="Baltaci M.O."/>
        </authorList>
    </citation>
    <scope>NUCLEOTIDE SEQUENCE [LARGE SCALE GENOMIC DNA]</scope>
    <source>
        <strain evidence="4 5">P1</strain>
    </source>
</reference>
<dbReference type="InterPro" id="IPR006016">
    <property type="entry name" value="UspA"/>
</dbReference>
<dbReference type="PANTHER" id="PTHR46268:SF6">
    <property type="entry name" value="UNIVERSAL STRESS PROTEIN UP12"/>
    <property type="match status" value="1"/>
</dbReference>
<evidence type="ECO:0000256" key="2">
    <source>
        <dbReference type="PIRNR" id="PIRNR006276"/>
    </source>
</evidence>
<comment type="caution">
    <text evidence="4">The sequence shown here is derived from an EMBL/GenBank/DDBJ whole genome shotgun (WGS) entry which is preliminary data.</text>
</comment>
<keyword evidence="2" id="KW-0963">Cytoplasm</keyword>
<feature type="domain" description="UspA" evidence="3">
    <location>
        <begin position="4"/>
        <end position="143"/>
    </location>
</feature>